<gene>
    <name evidence="1" type="ORF">ACFQE5_22360</name>
</gene>
<keyword evidence="2" id="KW-1185">Reference proteome</keyword>
<proteinExistence type="predicted"/>
<sequence>MPPVLEQSTYNTVAKYQSRTCTATFTRPTTPGSLIVVVCAAAGTLPSRLTTPSGFTELGSAGLRDMQMTVWYRQASPSITSVSVTALDDNKSLQLRALEYSGMAQADVVDKLIVRSGESQLAFSGSTGTTSQGDELVLGFVANQYASTAQFGFSGSLARLFESTSPQNWSRGWNEDWERSRLSVHQAIATSTGSFSLNTILSSTRRWMALLVTLRGGSTGPARFTSRNAPPALQTSGRGSLTVFGPLASKTAPPVLQTSGGSARISPFNYQFRLGGWTGLLIGAGTPYTVESHDGLYGYQVRSSDEDQPREAGSLRGIDLQSARQVLLKVHVYDGDRDEVERRLDELYRALVPRRDTDQELIWRHPAQSPRMLRYRPIELPREVDALGTILARQPVMLRCADPRHYSAVPHTVEIPVTPGTGDPVMTQVVNLGNIAAYPVITIEGPTSGPPVSRIELVNVSALVTFDVQVTLPSGSVLVGDMDARVTGAPRSIVTLDGQSKYGSWQLPRDPFHINPDPSGHGGYNLIYLRTTPAGAPVRCTLSYRDTWSG</sequence>
<dbReference type="Proteomes" id="UP001596302">
    <property type="component" value="Unassembled WGS sequence"/>
</dbReference>
<organism evidence="1 2">
    <name type="scientific">Pseudonocardia hispaniensis</name>
    <dbReference type="NCBI Taxonomy" id="904933"/>
    <lineage>
        <taxon>Bacteria</taxon>
        <taxon>Bacillati</taxon>
        <taxon>Actinomycetota</taxon>
        <taxon>Actinomycetes</taxon>
        <taxon>Pseudonocardiales</taxon>
        <taxon>Pseudonocardiaceae</taxon>
        <taxon>Pseudonocardia</taxon>
    </lineage>
</organism>
<evidence type="ECO:0000313" key="1">
    <source>
        <dbReference type="EMBL" id="MFC5996958.1"/>
    </source>
</evidence>
<comment type="caution">
    <text evidence="1">The sequence shown here is derived from an EMBL/GenBank/DDBJ whole genome shotgun (WGS) entry which is preliminary data.</text>
</comment>
<reference evidence="2" key="1">
    <citation type="journal article" date="2019" name="Int. J. Syst. Evol. Microbiol.">
        <title>The Global Catalogue of Microorganisms (GCM) 10K type strain sequencing project: providing services to taxonomists for standard genome sequencing and annotation.</title>
        <authorList>
            <consortium name="The Broad Institute Genomics Platform"/>
            <consortium name="The Broad Institute Genome Sequencing Center for Infectious Disease"/>
            <person name="Wu L."/>
            <person name="Ma J."/>
        </authorList>
    </citation>
    <scope>NUCLEOTIDE SEQUENCE [LARGE SCALE GENOMIC DNA]</scope>
    <source>
        <strain evidence="2">CCM 8391</strain>
    </source>
</reference>
<dbReference type="EMBL" id="JBHSQW010000044">
    <property type="protein sequence ID" value="MFC5996958.1"/>
    <property type="molecule type" value="Genomic_DNA"/>
</dbReference>
<evidence type="ECO:0000313" key="2">
    <source>
        <dbReference type="Proteomes" id="UP001596302"/>
    </source>
</evidence>
<protein>
    <recommendedName>
        <fullName evidence="3">Phage tail protein</fullName>
    </recommendedName>
</protein>
<evidence type="ECO:0008006" key="3">
    <source>
        <dbReference type="Google" id="ProtNLM"/>
    </source>
</evidence>
<name>A0ABW1J7U6_9PSEU</name>
<dbReference type="RefSeq" id="WP_379587838.1">
    <property type="nucleotide sequence ID" value="NZ_JBHSQW010000044.1"/>
</dbReference>
<accession>A0ABW1J7U6</accession>